<keyword evidence="1" id="KW-0812">Transmembrane</keyword>
<comment type="caution">
    <text evidence="2">The sequence shown here is derived from an EMBL/GenBank/DDBJ whole genome shotgun (WGS) entry which is preliminary data.</text>
</comment>
<accession>A0ABX0DEM3</accession>
<proteinExistence type="predicted"/>
<evidence type="ECO:0008006" key="4">
    <source>
        <dbReference type="Google" id="ProtNLM"/>
    </source>
</evidence>
<name>A0ABX0DEM3_9MICC</name>
<feature type="transmembrane region" description="Helical" evidence="1">
    <location>
        <begin position="194"/>
        <end position="216"/>
    </location>
</feature>
<dbReference type="Proteomes" id="UP000479226">
    <property type="component" value="Unassembled WGS sequence"/>
</dbReference>
<keyword evidence="3" id="KW-1185">Reference proteome</keyword>
<organism evidence="2 3">
    <name type="scientific">Arthrobacter silviterrae</name>
    <dbReference type="NCBI Taxonomy" id="2026658"/>
    <lineage>
        <taxon>Bacteria</taxon>
        <taxon>Bacillati</taxon>
        <taxon>Actinomycetota</taxon>
        <taxon>Actinomycetes</taxon>
        <taxon>Micrococcales</taxon>
        <taxon>Micrococcaceae</taxon>
        <taxon>Arthrobacter</taxon>
    </lineage>
</organism>
<gene>
    <name evidence="2" type="ORF">G6N77_18290</name>
</gene>
<dbReference type="EMBL" id="JAAKZI010000049">
    <property type="protein sequence ID" value="NGN85393.1"/>
    <property type="molecule type" value="Genomic_DNA"/>
</dbReference>
<feature type="transmembrane region" description="Helical" evidence="1">
    <location>
        <begin position="139"/>
        <end position="157"/>
    </location>
</feature>
<keyword evidence="1" id="KW-0472">Membrane</keyword>
<dbReference type="RefSeq" id="WP_165183603.1">
    <property type="nucleotide sequence ID" value="NZ_JAAKZI010000049.1"/>
</dbReference>
<evidence type="ECO:0000313" key="3">
    <source>
        <dbReference type="Proteomes" id="UP000479226"/>
    </source>
</evidence>
<evidence type="ECO:0000313" key="2">
    <source>
        <dbReference type="EMBL" id="NGN85393.1"/>
    </source>
</evidence>
<feature type="transmembrane region" description="Helical" evidence="1">
    <location>
        <begin position="12"/>
        <end position="38"/>
    </location>
</feature>
<feature type="transmembrane region" description="Helical" evidence="1">
    <location>
        <begin position="88"/>
        <end position="110"/>
    </location>
</feature>
<keyword evidence="1" id="KW-1133">Transmembrane helix</keyword>
<sequence length="234" mass="23971">MHASPRPGPERLLRIAGAAAITGGPACYLLGGLLAPAIHGTGAETIEANTAANASQNAVHLAAFVAASYLLPMGAVALAWLAYRRTPWLAVLGGLLGVIGWAPFSALAALDDLASVMSRQPGGSAYAGLLDDFTNDPVMGGYLIVYVICHLAAYVLLGIALRRARIIPWWFAWAMIASSPLTIAAFAFHNGARTAVGVAALALLLLGSLPAARAIAFPNGRKGIPRGSGILGQG</sequence>
<evidence type="ECO:0000256" key="1">
    <source>
        <dbReference type="SAM" id="Phobius"/>
    </source>
</evidence>
<protein>
    <recommendedName>
        <fullName evidence="4">DUF4386 family protein</fullName>
    </recommendedName>
</protein>
<reference evidence="2 3" key="1">
    <citation type="submission" date="2020-02" db="EMBL/GenBank/DDBJ databases">
        <title>Genome sequence of the type strain DSM 27180 of Arthrobacter silviterrae.</title>
        <authorList>
            <person name="Gao J."/>
            <person name="Sun J."/>
        </authorList>
    </citation>
    <scope>NUCLEOTIDE SEQUENCE [LARGE SCALE GENOMIC DNA]</scope>
    <source>
        <strain evidence="2 3">DSM 27180</strain>
    </source>
</reference>
<feature type="transmembrane region" description="Helical" evidence="1">
    <location>
        <begin position="169"/>
        <end position="188"/>
    </location>
</feature>
<feature type="transmembrane region" description="Helical" evidence="1">
    <location>
        <begin position="58"/>
        <end position="81"/>
    </location>
</feature>